<dbReference type="CDD" id="cd00565">
    <property type="entry name" value="Ubl_ThiS"/>
    <property type="match status" value="1"/>
</dbReference>
<dbReference type="PANTHER" id="PTHR34472:SF1">
    <property type="entry name" value="SULFUR CARRIER PROTEIN THIS"/>
    <property type="match status" value="1"/>
</dbReference>
<dbReference type="EMBL" id="FWZU01000002">
    <property type="protein sequence ID" value="SMF03814.1"/>
    <property type="molecule type" value="Genomic_DNA"/>
</dbReference>
<dbReference type="InterPro" id="IPR003749">
    <property type="entry name" value="ThiS/MoaD-like"/>
</dbReference>
<proteinExistence type="predicted"/>
<dbReference type="NCBIfam" id="TIGR01683">
    <property type="entry name" value="thiS"/>
    <property type="match status" value="1"/>
</dbReference>
<accession>A0A1X7CVY6</accession>
<dbReference type="PANTHER" id="PTHR34472">
    <property type="entry name" value="SULFUR CARRIER PROTEIN THIS"/>
    <property type="match status" value="1"/>
</dbReference>
<dbReference type="STRING" id="1519643.SAMN06295933_1311"/>
<dbReference type="SUPFAM" id="SSF54285">
    <property type="entry name" value="MoaD/ThiS"/>
    <property type="match status" value="1"/>
</dbReference>
<evidence type="ECO:0000313" key="1">
    <source>
        <dbReference type="EMBL" id="SMF03814.1"/>
    </source>
</evidence>
<dbReference type="Pfam" id="PF02597">
    <property type="entry name" value="ThiS"/>
    <property type="match status" value="1"/>
</dbReference>
<organism evidence="1 2">
    <name type="scientific">Desulfovibrio gilichinskyi</name>
    <dbReference type="NCBI Taxonomy" id="1519643"/>
    <lineage>
        <taxon>Bacteria</taxon>
        <taxon>Pseudomonadati</taxon>
        <taxon>Thermodesulfobacteriota</taxon>
        <taxon>Desulfovibrionia</taxon>
        <taxon>Desulfovibrionales</taxon>
        <taxon>Desulfovibrionaceae</taxon>
        <taxon>Desulfovibrio</taxon>
    </lineage>
</organism>
<sequence length="66" mass="7270">MIVIVNGKETEINDEMTVLALLDLKQIASETVVVELNKEIIPSDTFDNIMLNDGDHLEVLRFVGGG</sequence>
<dbReference type="AlphaFoldDB" id="A0A1X7CVY6"/>
<dbReference type="InterPro" id="IPR016155">
    <property type="entry name" value="Mopterin_synth/thiamin_S_b"/>
</dbReference>
<dbReference type="Proteomes" id="UP000192906">
    <property type="component" value="Unassembled WGS sequence"/>
</dbReference>
<dbReference type="OrthoDB" id="197113at2"/>
<gene>
    <name evidence="1" type="ORF">SAMN06295933_1311</name>
</gene>
<reference evidence="2" key="1">
    <citation type="submission" date="2017-04" db="EMBL/GenBank/DDBJ databases">
        <authorList>
            <person name="Varghese N."/>
            <person name="Submissions S."/>
        </authorList>
    </citation>
    <scope>NUCLEOTIDE SEQUENCE [LARGE SCALE GENOMIC DNA]</scope>
    <source>
        <strain evidence="2">K3S</strain>
    </source>
</reference>
<name>A0A1X7CVY6_9BACT</name>
<dbReference type="InterPro" id="IPR010035">
    <property type="entry name" value="Thi_S"/>
</dbReference>
<dbReference type="RefSeq" id="WP_085100081.1">
    <property type="nucleotide sequence ID" value="NZ_FWZU01000002.1"/>
</dbReference>
<dbReference type="InterPro" id="IPR012675">
    <property type="entry name" value="Beta-grasp_dom_sf"/>
</dbReference>
<evidence type="ECO:0000313" key="2">
    <source>
        <dbReference type="Proteomes" id="UP000192906"/>
    </source>
</evidence>
<keyword evidence="2" id="KW-1185">Reference proteome</keyword>
<dbReference type="Gene3D" id="3.10.20.30">
    <property type="match status" value="1"/>
</dbReference>
<protein>
    <submittedName>
        <fullName evidence="1">Sulfur carrier protein</fullName>
    </submittedName>
</protein>